<evidence type="ECO:0000256" key="4">
    <source>
        <dbReference type="ARBA" id="ARBA00022989"/>
    </source>
</evidence>
<feature type="transmembrane region" description="Helical" evidence="6">
    <location>
        <begin position="172"/>
        <end position="196"/>
    </location>
</feature>
<dbReference type="PANTHER" id="PTHR39087:SF2">
    <property type="entry name" value="UPF0104 MEMBRANE PROTEIN MJ1595"/>
    <property type="match status" value="1"/>
</dbReference>
<evidence type="ECO:0000256" key="1">
    <source>
        <dbReference type="ARBA" id="ARBA00004651"/>
    </source>
</evidence>
<reference evidence="7 8" key="1">
    <citation type="submission" date="2020-03" db="EMBL/GenBank/DDBJ databases">
        <title>Leucobacter sp. nov., isolated from beetles.</title>
        <authorList>
            <person name="Hyun D.-W."/>
            <person name="Bae J.-W."/>
        </authorList>
    </citation>
    <scope>NUCLEOTIDE SEQUENCE [LARGE SCALE GENOMIC DNA]</scope>
    <source>
        <strain evidence="7 8">HDW9B</strain>
    </source>
</reference>
<dbReference type="EMBL" id="CP049934">
    <property type="protein sequence ID" value="QIM16983.1"/>
    <property type="molecule type" value="Genomic_DNA"/>
</dbReference>
<dbReference type="Pfam" id="PF03706">
    <property type="entry name" value="LPG_synthase_TM"/>
    <property type="match status" value="1"/>
</dbReference>
<keyword evidence="3 6" id="KW-0812">Transmembrane</keyword>
<protein>
    <submittedName>
        <fullName evidence="7">Flippase-like domain-containing protein</fullName>
    </submittedName>
</protein>
<keyword evidence="4 6" id="KW-1133">Transmembrane helix</keyword>
<feature type="transmembrane region" description="Helical" evidence="6">
    <location>
        <begin position="306"/>
        <end position="322"/>
    </location>
</feature>
<feature type="transmembrane region" description="Helical" evidence="6">
    <location>
        <begin position="252"/>
        <end position="277"/>
    </location>
</feature>
<feature type="transmembrane region" description="Helical" evidence="6">
    <location>
        <begin position="146"/>
        <end position="166"/>
    </location>
</feature>
<sequence length="360" mass="38494">MREPIDAPMIGSGGQAAPVPWHRSLRFWVSMITALVVAAIAWAAWPTMIDAFQSIRDANLWVLMILIPTQLLSFAVTGEVLFAYLRARGELRGMHPFAAMRMSLEFNFANHMLPSGGAAGITYASWKLSTLGVSPSKGTLAQIARFAVTFISFALVVGAATVWLIVSGQSEAAIVWTAVGIGVLAVLSVVGAVVLIRRRRALHRFAGHVAGLINSFGRLVRRPRLVEPAALIRFFDGLHIELRELLARPRALLAPFLWSFLVHAADAGLFWIALAAFNLYVDPALLIVAYGAATVASIIIVTPNGLGAYELVLIGLLVAGGLPNATVVAAIVVARAILLAGTIVFGWAFYQHSIATSARG</sequence>
<gene>
    <name evidence="7" type="ORF">G7067_12140</name>
</gene>
<dbReference type="RefSeq" id="WP_166324772.1">
    <property type="nucleotide sequence ID" value="NZ_CP049934.1"/>
</dbReference>
<dbReference type="AlphaFoldDB" id="A0A6G8FL22"/>
<comment type="subcellular location">
    <subcellularLocation>
        <location evidence="1">Cell membrane</location>
        <topology evidence="1">Multi-pass membrane protein</topology>
    </subcellularLocation>
</comment>
<dbReference type="GO" id="GO:0005886">
    <property type="term" value="C:plasma membrane"/>
    <property type="evidence" value="ECO:0007669"/>
    <property type="project" value="UniProtKB-SubCell"/>
</dbReference>
<feature type="transmembrane region" description="Helical" evidence="6">
    <location>
        <begin position="283"/>
        <end position="301"/>
    </location>
</feature>
<feature type="transmembrane region" description="Helical" evidence="6">
    <location>
        <begin position="328"/>
        <end position="350"/>
    </location>
</feature>
<accession>A0A6G8FL22</accession>
<proteinExistence type="predicted"/>
<dbReference type="PANTHER" id="PTHR39087">
    <property type="entry name" value="UPF0104 MEMBRANE PROTEIN MJ1595"/>
    <property type="match status" value="1"/>
</dbReference>
<evidence type="ECO:0000256" key="3">
    <source>
        <dbReference type="ARBA" id="ARBA00022692"/>
    </source>
</evidence>
<keyword evidence="8" id="KW-1185">Reference proteome</keyword>
<evidence type="ECO:0000256" key="2">
    <source>
        <dbReference type="ARBA" id="ARBA00022475"/>
    </source>
</evidence>
<dbReference type="Proteomes" id="UP000501387">
    <property type="component" value="Chromosome"/>
</dbReference>
<evidence type="ECO:0000313" key="8">
    <source>
        <dbReference type="Proteomes" id="UP000501387"/>
    </source>
</evidence>
<name>A0A6G8FL22_9MICO</name>
<organism evidence="7 8">
    <name type="scientific">Leucobacter insecticola</name>
    <dbReference type="NCBI Taxonomy" id="2714934"/>
    <lineage>
        <taxon>Bacteria</taxon>
        <taxon>Bacillati</taxon>
        <taxon>Actinomycetota</taxon>
        <taxon>Actinomycetes</taxon>
        <taxon>Micrococcales</taxon>
        <taxon>Microbacteriaceae</taxon>
        <taxon>Leucobacter</taxon>
    </lineage>
</organism>
<keyword evidence="2" id="KW-1003">Cell membrane</keyword>
<evidence type="ECO:0000313" key="7">
    <source>
        <dbReference type="EMBL" id="QIM16983.1"/>
    </source>
</evidence>
<evidence type="ECO:0000256" key="6">
    <source>
        <dbReference type="SAM" id="Phobius"/>
    </source>
</evidence>
<dbReference type="KEGG" id="lins:G7067_12140"/>
<keyword evidence="5 6" id="KW-0472">Membrane</keyword>
<feature type="transmembrane region" description="Helical" evidence="6">
    <location>
        <begin position="60"/>
        <end position="85"/>
    </location>
</feature>
<feature type="transmembrane region" description="Helical" evidence="6">
    <location>
        <begin position="25"/>
        <end position="45"/>
    </location>
</feature>
<evidence type="ECO:0000256" key="5">
    <source>
        <dbReference type="ARBA" id="ARBA00023136"/>
    </source>
</evidence>
<dbReference type="InterPro" id="IPR022791">
    <property type="entry name" value="L-PG_synthase/AglD"/>
</dbReference>